<dbReference type="InterPro" id="IPR027417">
    <property type="entry name" value="P-loop_NTPase"/>
</dbReference>
<dbReference type="PROSITE" id="PS50837">
    <property type="entry name" value="NACHT"/>
    <property type="match status" value="1"/>
</dbReference>
<dbReference type="PANTHER" id="PTHR10039">
    <property type="entry name" value="AMELOGENIN"/>
    <property type="match status" value="1"/>
</dbReference>
<dbReference type="InterPro" id="IPR031359">
    <property type="entry name" value="NACHT_N"/>
</dbReference>
<dbReference type="Gene3D" id="2.130.10.10">
    <property type="entry name" value="YVTN repeat-like/Quinoprotein amine dehydrogenase"/>
    <property type="match status" value="1"/>
</dbReference>
<gene>
    <name evidence="3" type="ORF">PSALAMII_LOCUS1073</name>
</gene>
<dbReference type="SUPFAM" id="SSF82171">
    <property type="entry name" value="DPP6 N-terminal domain-like"/>
    <property type="match status" value="1"/>
</dbReference>
<reference evidence="3" key="1">
    <citation type="submission" date="2021-07" db="EMBL/GenBank/DDBJ databases">
        <authorList>
            <person name="Branca A.L. A."/>
        </authorList>
    </citation>
    <scope>NUCLEOTIDE SEQUENCE</scope>
</reference>
<organism evidence="3 4">
    <name type="scientific">Penicillium salamii</name>
    <dbReference type="NCBI Taxonomy" id="1612424"/>
    <lineage>
        <taxon>Eukaryota</taxon>
        <taxon>Fungi</taxon>
        <taxon>Dikarya</taxon>
        <taxon>Ascomycota</taxon>
        <taxon>Pezizomycotina</taxon>
        <taxon>Eurotiomycetes</taxon>
        <taxon>Eurotiomycetidae</taxon>
        <taxon>Eurotiales</taxon>
        <taxon>Aspergillaceae</taxon>
        <taxon>Penicillium</taxon>
    </lineage>
</organism>
<dbReference type="InterPro" id="IPR056884">
    <property type="entry name" value="NPHP3-like_N"/>
</dbReference>
<dbReference type="Gene3D" id="3.40.50.300">
    <property type="entry name" value="P-loop containing nucleotide triphosphate hydrolases"/>
    <property type="match status" value="1"/>
</dbReference>
<evidence type="ECO:0000256" key="1">
    <source>
        <dbReference type="ARBA" id="ARBA00022737"/>
    </source>
</evidence>
<dbReference type="InterPro" id="IPR007111">
    <property type="entry name" value="NACHT_NTPase"/>
</dbReference>
<accession>A0A9W4IDF2</accession>
<dbReference type="SMART" id="SM00320">
    <property type="entry name" value="WD40"/>
    <property type="match status" value="1"/>
</dbReference>
<dbReference type="SUPFAM" id="SSF52540">
    <property type="entry name" value="P-loop containing nucleoside triphosphate hydrolases"/>
    <property type="match status" value="1"/>
</dbReference>
<keyword evidence="1" id="KW-0677">Repeat</keyword>
<dbReference type="Pfam" id="PF17100">
    <property type="entry name" value="NACHT_N"/>
    <property type="match status" value="1"/>
</dbReference>
<dbReference type="Proteomes" id="UP001152646">
    <property type="component" value="Unassembled WGS sequence"/>
</dbReference>
<comment type="caution">
    <text evidence="3">The sequence shown here is derived from an EMBL/GenBank/DDBJ whole genome shotgun (WGS) entry which is preliminary data.</text>
</comment>
<dbReference type="PANTHER" id="PTHR10039:SF14">
    <property type="entry name" value="NACHT DOMAIN-CONTAINING PROTEIN"/>
    <property type="match status" value="1"/>
</dbReference>
<evidence type="ECO:0000313" key="3">
    <source>
        <dbReference type="EMBL" id="CAG8264260.1"/>
    </source>
</evidence>
<proteinExistence type="predicted"/>
<dbReference type="AlphaFoldDB" id="A0A9W4IDF2"/>
<evidence type="ECO:0000313" key="4">
    <source>
        <dbReference type="Proteomes" id="UP001152646"/>
    </source>
</evidence>
<evidence type="ECO:0000259" key="2">
    <source>
        <dbReference type="PROSITE" id="PS50837"/>
    </source>
</evidence>
<dbReference type="EMBL" id="CAJVPA010000044">
    <property type="protein sequence ID" value="CAG8264260.1"/>
    <property type="molecule type" value="Genomic_DNA"/>
</dbReference>
<name>A0A9W4IDF2_9EURO</name>
<dbReference type="InterPro" id="IPR001680">
    <property type="entry name" value="WD40_rpt"/>
</dbReference>
<dbReference type="OrthoDB" id="538223at2759"/>
<feature type="domain" description="NACHT" evidence="2">
    <location>
        <begin position="387"/>
        <end position="525"/>
    </location>
</feature>
<dbReference type="Pfam" id="PF24883">
    <property type="entry name" value="NPHP3_N"/>
    <property type="match status" value="1"/>
</dbReference>
<sequence>MMWCDEGLDSQLKEKKVPTHSLVSIATHSAQEAVSVYVSEKEPYPRRQIETSTTAPKKSFLWDEAYDILKEENPTLVTEYEELLLRLEDETKPTLSEPRQVIIDAKAKIPQHDVLARREILQDIALFNLQKSQEGKLKTTFFGKQIVWQEAIGKFGLGVRWIQDYTRDALKDVPYAPIVMVAVSLLLPLLTGPFTADSKNHEGLLYVVSQIKYYIKMETLMLPDCLDTGVKYEMNEQVKSLYKLVIEFQVQSVMRFDRSPTKNYFRSVIDYESWSARLESIKESEKTIRNNMQDAASWTIVQKLENLKQEAQDSRKTVEEIAHTTQKIEQHMSDAEYRRCLDTLKASGFELDKESIQDFKGGLLKDSYQWVVENHDFKRWMAARSGQLLWIKGDPGKGKTMLLCGILDELSHMANSGTNIAFAFCQANKETRNNASAVLRGLIYMLVKQQPSLITSISEESFSGDNAWFALQRAFINILNNPELQASYLVIDGLDECVEGRHRLLKLLVNQSSAHPNVKWVVSSRNWPEIEQDLDQATDMKLHLELNEELLATAIQSFIKYKVDDLRTKKKDRPEIWKTVHDYLLANAKGTFLWVALVWKHLTEVPWWKVTEKLKEFPPGLDQIYERMMSQIKKLEDADLYKSVLRVSTTVLRPITLDEMMVYLDVPENSVEILEEIVRSCGSFLSLQGNTVLLVHQSAKDFLLTQASGEVYPCGKDNAQHEIYSSSMHLLKKTLRRDIYDLRAPGYPVEQIEVPCPDPLLAVRYACAHWIDHLLLCNDEGLKIELQEDSLVSCFFSHNYLHWLEAMSIMKSLPAAIKSIRKLEKSLETTGEPKALMLQVKDAVRFVQYTQFAIERSPLQVYYSSLMFSPKQSITRQCYHDRESKAEWILKEPVAEEDWSPCLQTLEGHELNIISIAWSGDGRRLVSTCETGARVWELDTGEGNLILKNWLGCDNPVRWLDDTRVALLRLLA</sequence>
<dbReference type="InterPro" id="IPR015943">
    <property type="entry name" value="WD40/YVTN_repeat-like_dom_sf"/>
</dbReference>
<protein>
    <recommendedName>
        <fullName evidence="2">NACHT domain-containing protein</fullName>
    </recommendedName>
</protein>